<gene>
    <name evidence="1" type="ORF">F927_01510</name>
</gene>
<accession>N9F7A7</accession>
<comment type="caution">
    <text evidence="1">The sequence shown here is derived from an EMBL/GenBank/DDBJ whole genome shotgun (WGS) entry which is preliminary data.</text>
</comment>
<dbReference type="AlphaFoldDB" id="N9F7A7"/>
<organism evidence="1 2">
    <name type="scientific">Acinetobacter haemolyticus CIP 64.3 = MTCC 9819</name>
    <dbReference type="NCBI Taxonomy" id="1217659"/>
    <lineage>
        <taxon>Bacteria</taxon>
        <taxon>Pseudomonadati</taxon>
        <taxon>Pseudomonadota</taxon>
        <taxon>Gammaproteobacteria</taxon>
        <taxon>Moraxellales</taxon>
        <taxon>Moraxellaceae</taxon>
        <taxon>Acinetobacter</taxon>
    </lineage>
</organism>
<name>N9F7A7_ACIHA</name>
<dbReference type="EMBL" id="APQQ01000019">
    <property type="protein sequence ID" value="ENW18728.1"/>
    <property type="molecule type" value="Genomic_DNA"/>
</dbReference>
<proteinExistence type="predicted"/>
<evidence type="ECO:0000313" key="1">
    <source>
        <dbReference type="EMBL" id="ENW18728.1"/>
    </source>
</evidence>
<protein>
    <submittedName>
        <fullName evidence="1">Uncharacterized protein</fullName>
    </submittedName>
</protein>
<keyword evidence="2" id="KW-1185">Reference proteome</keyword>
<reference evidence="1 2" key="1">
    <citation type="submission" date="2013-02" db="EMBL/GenBank/DDBJ databases">
        <title>The Genome Sequence of Acinetobacter haemolyticus CIP 64.3.</title>
        <authorList>
            <consortium name="The Broad Institute Genome Sequencing Platform"/>
            <consortium name="The Broad Institute Genome Sequencing Center for Infectious Disease"/>
            <person name="Cerqueira G."/>
            <person name="Feldgarden M."/>
            <person name="Courvalin P."/>
            <person name="Perichon B."/>
            <person name="Grillot-Courvalin C."/>
            <person name="Clermont D."/>
            <person name="Rocha E."/>
            <person name="Yoon E.-J."/>
            <person name="Nemec A."/>
            <person name="Walker B."/>
            <person name="Young S.K."/>
            <person name="Zeng Q."/>
            <person name="Gargeya S."/>
            <person name="Fitzgerald M."/>
            <person name="Haas B."/>
            <person name="Abouelleil A."/>
            <person name="Alvarado L."/>
            <person name="Arachchi H.M."/>
            <person name="Berlin A.M."/>
            <person name="Chapman S.B."/>
            <person name="Dewar J."/>
            <person name="Goldberg J."/>
            <person name="Griggs A."/>
            <person name="Gujja S."/>
            <person name="Hansen M."/>
            <person name="Howarth C."/>
            <person name="Imamovic A."/>
            <person name="Larimer J."/>
            <person name="McCowan C."/>
            <person name="Murphy C."/>
            <person name="Neiman D."/>
            <person name="Pearson M."/>
            <person name="Priest M."/>
            <person name="Roberts A."/>
            <person name="Saif S."/>
            <person name="Shea T."/>
            <person name="Sisk P."/>
            <person name="Sykes S."/>
            <person name="Wortman J."/>
            <person name="Nusbaum C."/>
            <person name="Birren B."/>
        </authorList>
    </citation>
    <scope>NUCLEOTIDE SEQUENCE [LARGE SCALE GENOMIC DNA]</scope>
    <source>
        <strain evidence="1 2">CIP 64.3</strain>
    </source>
</reference>
<evidence type="ECO:0000313" key="2">
    <source>
        <dbReference type="Proteomes" id="UP000017667"/>
    </source>
</evidence>
<dbReference type="HOGENOM" id="CLU_2784453_0_0_6"/>
<sequence length="68" mass="7839">MDFNRFVNTNDRCHVTVVILQSQDVISYTSRQDVITDKINISDLHDSEPNYYTSEVIEGAFAPVRSSW</sequence>
<dbReference type="Proteomes" id="UP000017667">
    <property type="component" value="Unassembled WGS sequence"/>
</dbReference>